<evidence type="ECO:0000256" key="4">
    <source>
        <dbReference type="ARBA" id="ARBA00022679"/>
    </source>
</evidence>
<dbReference type="PANTHER" id="PTHR33908">
    <property type="entry name" value="MANNOSYLTRANSFERASE YKCB-RELATED"/>
    <property type="match status" value="1"/>
</dbReference>
<sequence length="519" mass="55443">MRAPIAASDTHPAEASSAGLKPSVRTRRRVLEWGARFAAPLLGSAAAVLVFAGAGVPSYWGDEAASVVSAGRPLPSLFAMLAHVDAVHGLYYLFLHGWTALVGTSEALVRLPSAVAIGFAVAGTVVLGVRLGSRSTGILAGMVLAVLPVATRLGIEARSYPFVMAAGVWLLVWLVVLVRRQELRWFVWSAYAAACAAALYLYLYLALLVFAQLAIVMALRGTRPTMLRWLAASVIAALLAVPILLVGISQSDQVSFLARRDYASAESVLVRQWFGTAEWFAAVGWLLVLAAVATVAFVPAMRGSRPLVVIASAWIAAPTAALLVIDAWIAPTYNPRYLSFCAPALAMLLAVGLRGLGVVVAELSRRDGARRLIPLVGLVLVAALSVPGYLAQRGPFGKGGADFRQAADVIAARASTGDAIVFDDSVRPSRKPRLALNLYPDRFAGLDDVALRQPLAATNRLWDAVTPLDEVDDVREHSRVWAVVVGRKAPDLDTLRLLGFSVERAIPVHRVVVYEMVRP</sequence>
<keyword evidence="11" id="KW-1185">Reference proteome</keyword>
<accession>A0ABN2KLP4</accession>
<evidence type="ECO:0000256" key="5">
    <source>
        <dbReference type="ARBA" id="ARBA00022692"/>
    </source>
</evidence>
<evidence type="ECO:0000313" key="10">
    <source>
        <dbReference type="EMBL" id="GAA1759602.1"/>
    </source>
</evidence>
<dbReference type="Proteomes" id="UP001500506">
    <property type="component" value="Unassembled WGS sequence"/>
</dbReference>
<evidence type="ECO:0000256" key="6">
    <source>
        <dbReference type="ARBA" id="ARBA00022989"/>
    </source>
</evidence>
<evidence type="ECO:0000256" key="8">
    <source>
        <dbReference type="SAM" id="MobiDB-lite"/>
    </source>
</evidence>
<feature type="transmembrane region" description="Helical" evidence="9">
    <location>
        <begin position="279"/>
        <end position="300"/>
    </location>
</feature>
<keyword evidence="3" id="KW-0328">Glycosyltransferase</keyword>
<evidence type="ECO:0000256" key="1">
    <source>
        <dbReference type="ARBA" id="ARBA00004651"/>
    </source>
</evidence>
<feature type="transmembrane region" description="Helical" evidence="9">
    <location>
        <begin position="76"/>
        <end position="95"/>
    </location>
</feature>
<evidence type="ECO:0000313" key="11">
    <source>
        <dbReference type="Proteomes" id="UP001500506"/>
    </source>
</evidence>
<reference evidence="10 11" key="1">
    <citation type="journal article" date="2019" name="Int. J. Syst. Evol. Microbiol.">
        <title>The Global Catalogue of Microorganisms (GCM) 10K type strain sequencing project: providing services to taxonomists for standard genome sequencing and annotation.</title>
        <authorList>
            <consortium name="The Broad Institute Genomics Platform"/>
            <consortium name="The Broad Institute Genome Sequencing Center for Infectious Disease"/>
            <person name="Wu L."/>
            <person name="Ma J."/>
        </authorList>
    </citation>
    <scope>NUCLEOTIDE SEQUENCE [LARGE SCALE GENOMIC DNA]</scope>
    <source>
        <strain evidence="10 11">JCM 14319</strain>
    </source>
</reference>
<dbReference type="RefSeq" id="WP_232499995.1">
    <property type="nucleotide sequence ID" value="NZ_BAAANH010000003.1"/>
</dbReference>
<keyword evidence="2" id="KW-1003">Cell membrane</keyword>
<evidence type="ECO:0000256" key="3">
    <source>
        <dbReference type="ARBA" id="ARBA00022676"/>
    </source>
</evidence>
<feature type="transmembrane region" description="Helical" evidence="9">
    <location>
        <begin position="37"/>
        <end position="56"/>
    </location>
</feature>
<feature type="transmembrane region" description="Helical" evidence="9">
    <location>
        <begin position="337"/>
        <end position="360"/>
    </location>
</feature>
<comment type="subcellular location">
    <subcellularLocation>
        <location evidence="1">Cell membrane</location>
        <topology evidence="1">Multi-pass membrane protein</topology>
    </subcellularLocation>
</comment>
<evidence type="ECO:0000256" key="2">
    <source>
        <dbReference type="ARBA" id="ARBA00022475"/>
    </source>
</evidence>
<proteinExistence type="predicted"/>
<evidence type="ECO:0000256" key="7">
    <source>
        <dbReference type="ARBA" id="ARBA00023136"/>
    </source>
</evidence>
<name>A0ABN2KLP4_9MICO</name>
<feature type="transmembrane region" description="Helical" evidence="9">
    <location>
        <begin position="227"/>
        <end position="248"/>
    </location>
</feature>
<keyword evidence="4" id="KW-0808">Transferase</keyword>
<protein>
    <submittedName>
        <fullName evidence="10">Glycosyltransferase family 39 protein</fullName>
    </submittedName>
</protein>
<feature type="transmembrane region" description="Helical" evidence="9">
    <location>
        <begin position="107"/>
        <end position="129"/>
    </location>
</feature>
<gene>
    <name evidence="10" type="ORF">GCM10009747_18300</name>
</gene>
<organism evidence="10 11">
    <name type="scientific">Agromyces humatus</name>
    <dbReference type="NCBI Taxonomy" id="279573"/>
    <lineage>
        <taxon>Bacteria</taxon>
        <taxon>Bacillati</taxon>
        <taxon>Actinomycetota</taxon>
        <taxon>Actinomycetes</taxon>
        <taxon>Micrococcales</taxon>
        <taxon>Microbacteriaceae</taxon>
        <taxon>Agromyces</taxon>
    </lineage>
</organism>
<keyword evidence="6 9" id="KW-1133">Transmembrane helix</keyword>
<feature type="transmembrane region" description="Helical" evidence="9">
    <location>
        <begin position="162"/>
        <end position="179"/>
    </location>
</feature>
<comment type="caution">
    <text evidence="10">The sequence shown here is derived from an EMBL/GenBank/DDBJ whole genome shotgun (WGS) entry which is preliminary data.</text>
</comment>
<feature type="region of interest" description="Disordered" evidence="8">
    <location>
        <begin position="1"/>
        <end position="21"/>
    </location>
</feature>
<dbReference type="PANTHER" id="PTHR33908:SF3">
    <property type="entry name" value="UNDECAPRENYL PHOSPHATE-ALPHA-4-AMINO-4-DEOXY-L-ARABINOSE ARABINOSYL TRANSFERASE"/>
    <property type="match status" value="1"/>
</dbReference>
<dbReference type="InterPro" id="IPR050297">
    <property type="entry name" value="LipidA_mod_glycosyltrf_83"/>
</dbReference>
<feature type="transmembrane region" description="Helical" evidence="9">
    <location>
        <begin position="372"/>
        <end position="390"/>
    </location>
</feature>
<feature type="transmembrane region" description="Helical" evidence="9">
    <location>
        <begin position="185"/>
        <end position="215"/>
    </location>
</feature>
<feature type="transmembrane region" description="Helical" evidence="9">
    <location>
        <begin position="135"/>
        <end position="155"/>
    </location>
</feature>
<evidence type="ECO:0000256" key="9">
    <source>
        <dbReference type="SAM" id="Phobius"/>
    </source>
</evidence>
<dbReference type="EMBL" id="BAAANH010000003">
    <property type="protein sequence ID" value="GAA1759602.1"/>
    <property type="molecule type" value="Genomic_DNA"/>
</dbReference>
<feature type="transmembrane region" description="Helical" evidence="9">
    <location>
        <begin position="307"/>
        <end position="331"/>
    </location>
</feature>
<keyword evidence="7 9" id="KW-0472">Membrane</keyword>
<keyword evidence="5 9" id="KW-0812">Transmembrane</keyword>